<dbReference type="InterPro" id="IPR001633">
    <property type="entry name" value="EAL_dom"/>
</dbReference>
<dbReference type="Gene3D" id="3.30.70.270">
    <property type="match status" value="1"/>
</dbReference>
<comment type="cofactor">
    <cofactor evidence="1">
        <name>Mg(2+)</name>
        <dbReference type="ChEBI" id="CHEBI:18420"/>
    </cofactor>
</comment>
<dbReference type="InterPro" id="IPR000014">
    <property type="entry name" value="PAS"/>
</dbReference>
<feature type="domain" description="PAS" evidence="3">
    <location>
        <begin position="118"/>
        <end position="173"/>
    </location>
</feature>
<evidence type="ECO:0000256" key="2">
    <source>
        <dbReference type="SAM" id="Phobius"/>
    </source>
</evidence>
<dbReference type="SMART" id="SM00267">
    <property type="entry name" value="GGDEF"/>
    <property type="match status" value="1"/>
</dbReference>
<dbReference type="GO" id="GO:0006355">
    <property type="term" value="P:regulation of DNA-templated transcription"/>
    <property type="evidence" value="ECO:0007669"/>
    <property type="project" value="InterPro"/>
</dbReference>
<dbReference type="SUPFAM" id="SSF141868">
    <property type="entry name" value="EAL domain-like"/>
    <property type="match status" value="1"/>
</dbReference>
<dbReference type="CDD" id="cd00130">
    <property type="entry name" value="PAS"/>
    <property type="match status" value="2"/>
</dbReference>
<dbReference type="PROSITE" id="PS50113">
    <property type="entry name" value="PAC"/>
    <property type="match status" value="1"/>
</dbReference>
<feature type="domain" description="EAL" evidence="5">
    <location>
        <begin position="701"/>
        <end position="952"/>
    </location>
</feature>
<evidence type="ECO:0000256" key="1">
    <source>
        <dbReference type="ARBA" id="ARBA00001946"/>
    </source>
</evidence>
<dbReference type="SUPFAM" id="SSF55785">
    <property type="entry name" value="PYP-like sensor domain (PAS domain)"/>
    <property type="match status" value="2"/>
</dbReference>
<proteinExistence type="predicted"/>
<evidence type="ECO:0000313" key="8">
    <source>
        <dbReference type="Proteomes" id="UP001164472"/>
    </source>
</evidence>
<dbReference type="InterPro" id="IPR029787">
    <property type="entry name" value="Nucleotide_cyclase"/>
</dbReference>
<dbReference type="Gene3D" id="3.20.20.450">
    <property type="entry name" value="EAL domain"/>
    <property type="match status" value="1"/>
</dbReference>
<dbReference type="SMART" id="SM00091">
    <property type="entry name" value="PAS"/>
    <property type="match status" value="2"/>
</dbReference>
<dbReference type="Gene3D" id="3.30.450.20">
    <property type="entry name" value="PAS domain"/>
    <property type="match status" value="2"/>
</dbReference>
<reference evidence="7" key="1">
    <citation type="submission" date="2022-07" db="EMBL/GenBank/DDBJ databases">
        <title>Alkalimarinus sp. nov., isolated from gut of a Alitta virens.</title>
        <authorList>
            <person name="Yang A.I."/>
            <person name="Shin N.-R."/>
        </authorList>
    </citation>
    <scope>NUCLEOTIDE SEQUENCE</scope>
    <source>
        <strain evidence="7">FA028</strain>
    </source>
</reference>
<keyword evidence="2" id="KW-0472">Membrane</keyword>
<dbReference type="InterPro" id="IPR000700">
    <property type="entry name" value="PAS-assoc_C"/>
</dbReference>
<keyword evidence="8" id="KW-1185">Reference proteome</keyword>
<evidence type="ECO:0000259" key="6">
    <source>
        <dbReference type="PROSITE" id="PS50887"/>
    </source>
</evidence>
<evidence type="ECO:0000259" key="4">
    <source>
        <dbReference type="PROSITE" id="PS50113"/>
    </source>
</evidence>
<feature type="domain" description="GGDEF" evidence="6">
    <location>
        <begin position="559"/>
        <end position="692"/>
    </location>
</feature>
<evidence type="ECO:0000313" key="7">
    <source>
        <dbReference type="EMBL" id="UZW76505.1"/>
    </source>
</evidence>
<feature type="domain" description="PAS" evidence="3">
    <location>
        <begin position="402"/>
        <end position="444"/>
    </location>
</feature>
<sequence>MGNDFLILLKVVQATLWLSVVFVFIKYFMTAKGNNSPLAAVFLLVAGLCFTPVILLLISNESSNLLVLLTGLLGLLIAYKVLSPNGRRQLRELLSPTSSEEPFGGLVGGLAAHAFEGVYLVDPVSLTYIDVNTSGAVALKYKREAMLGMPLKLVHPNNLETVVKNVNKTIESGRRVTFVEEAIRSDGKPIEVEIALKVVVSNNKTCVLAVGRDLTRRKLSQHKIDQLNQLYKMLTLSNRAITRIQDRAKLSKNICDLAIDEGGFVLAWIGDVEGSKVIPACYSGKNDGYVENLNIDLSVERYREGPVVKSINERKVICINNLKLEQGFQSLKEEALKRGFASAVSVPIFVDQKVTSILAVYSNQKDVFNPKLMQLLSNLSEDLSYAFSNLQIETKRKEAEKRLQLLSSVVDQSTDAVAIMNADGFIEYVNPRFSALTGYALEDIKDSSPSILCSNQQEAAKFHKVFLDLSNGRKWKGEFHNRKKSGELYWSMDTISPIKDESGAIVQYVSTSEDYTALKQAQDKIKQLAFYDSLTGLPNRRLLLDRMAQAINQATRNYSYVAVFMLDIDKFKTINDSLGHKSGDELIKHVSQRLTEHVGSQNTVARLGADEFIVVMSDVQDINEVVYFAENLLEQIRVPIEIDGGIVSVTTSMGVSLCPIDGDESDDLLRCADLAMYHAKAEGRNNFQFYTREMNEKALAQLNIERRLKVAIQKNCFELYYQPQIEMSTGLVKGVEALIRWNDEGTFISPETFIPIAEESGLMEQIGEWVIIQAVKDAVKLNELIPNSLRVAINLSASQFRESDKLIQLITDQLKCTGLKPDNIELELTESMLIGDLDAVIETLEAFRALGITLAIDDFGTGYSSMSYLKNLPIDTLKIDRSFINDIGVDASDAAITVAIITLANELNMSVLAEGVETQEQMEFLEQHGCRAYQGYFYSKPLPLDKLLELLN</sequence>
<dbReference type="PANTHER" id="PTHR44757">
    <property type="entry name" value="DIGUANYLATE CYCLASE DGCP"/>
    <property type="match status" value="1"/>
</dbReference>
<dbReference type="CDD" id="cd01948">
    <property type="entry name" value="EAL"/>
    <property type="match status" value="1"/>
</dbReference>
<gene>
    <name evidence="7" type="ORF">NNL22_07945</name>
</gene>
<dbReference type="CDD" id="cd01949">
    <property type="entry name" value="GGDEF"/>
    <property type="match status" value="1"/>
</dbReference>
<dbReference type="NCBIfam" id="TIGR00254">
    <property type="entry name" value="GGDEF"/>
    <property type="match status" value="1"/>
</dbReference>
<dbReference type="InterPro" id="IPR003018">
    <property type="entry name" value="GAF"/>
</dbReference>
<dbReference type="AlphaFoldDB" id="A0A9E8KRL0"/>
<dbReference type="Pfam" id="PF00563">
    <property type="entry name" value="EAL"/>
    <property type="match status" value="1"/>
</dbReference>
<dbReference type="SMART" id="SM00086">
    <property type="entry name" value="PAC"/>
    <property type="match status" value="2"/>
</dbReference>
<dbReference type="PROSITE" id="PS50883">
    <property type="entry name" value="EAL"/>
    <property type="match status" value="1"/>
</dbReference>
<dbReference type="SMART" id="SM00052">
    <property type="entry name" value="EAL"/>
    <property type="match status" value="1"/>
</dbReference>
<dbReference type="EMBL" id="CP101527">
    <property type="protein sequence ID" value="UZW76505.1"/>
    <property type="molecule type" value="Genomic_DNA"/>
</dbReference>
<dbReference type="FunFam" id="3.30.70.270:FF:000001">
    <property type="entry name" value="Diguanylate cyclase domain protein"/>
    <property type="match status" value="1"/>
</dbReference>
<dbReference type="SUPFAM" id="SSF55073">
    <property type="entry name" value="Nucleotide cyclase"/>
    <property type="match status" value="1"/>
</dbReference>
<dbReference type="InterPro" id="IPR001610">
    <property type="entry name" value="PAC"/>
</dbReference>
<dbReference type="Pfam" id="PF00989">
    <property type="entry name" value="PAS"/>
    <property type="match status" value="1"/>
</dbReference>
<dbReference type="KEGG" id="asem:NNL22_07945"/>
<dbReference type="Proteomes" id="UP001164472">
    <property type="component" value="Chromosome"/>
</dbReference>
<dbReference type="Pfam" id="PF13185">
    <property type="entry name" value="GAF_2"/>
    <property type="match status" value="1"/>
</dbReference>
<accession>A0A9E8KRL0</accession>
<organism evidence="7 8">
    <name type="scientific">Alkalimarinus sediminis</name>
    <dbReference type="NCBI Taxonomy" id="1632866"/>
    <lineage>
        <taxon>Bacteria</taxon>
        <taxon>Pseudomonadati</taxon>
        <taxon>Pseudomonadota</taxon>
        <taxon>Gammaproteobacteria</taxon>
        <taxon>Alteromonadales</taxon>
        <taxon>Alteromonadaceae</taxon>
        <taxon>Alkalimarinus</taxon>
    </lineage>
</organism>
<name>A0A9E8KRL0_9ALTE</name>
<evidence type="ECO:0000259" key="3">
    <source>
        <dbReference type="PROSITE" id="PS50112"/>
    </source>
</evidence>
<dbReference type="Gene3D" id="3.30.450.40">
    <property type="match status" value="1"/>
</dbReference>
<dbReference type="Pfam" id="PF00990">
    <property type="entry name" value="GGDEF"/>
    <property type="match status" value="1"/>
</dbReference>
<protein>
    <submittedName>
        <fullName evidence="7">EAL domain-containing protein</fullName>
    </submittedName>
</protein>
<feature type="transmembrane region" description="Helical" evidence="2">
    <location>
        <begin position="64"/>
        <end position="82"/>
    </location>
</feature>
<keyword evidence="2" id="KW-1133">Transmembrane helix</keyword>
<dbReference type="InterPro" id="IPR029016">
    <property type="entry name" value="GAF-like_dom_sf"/>
</dbReference>
<dbReference type="Pfam" id="PF13426">
    <property type="entry name" value="PAS_9"/>
    <property type="match status" value="1"/>
</dbReference>
<feature type="transmembrane region" description="Helical" evidence="2">
    <location>
        <begin position="37"/>
        <end position="58"/>
    </location>
</feature>
<dbReference type="InterPro" id="IPR035965">
    <property type="entry name" value="PAS-like_dom_sf"/>
</dbReference>
<feature type="domain" description="PAC" evidence="4">
    <location>
        <begin position="475"/>
        <end position="527"/>
    </location>
</feature>
<evidence type="ECO:0000259" key="5">
    <source>
        <dbReference type="PROSITE" id="PS50883"/>
    </source>
</evidence>
<dbReference type="InterPro" id="IPR043128">
    <property type="entry name" value="Rev_trsase/Diguanyl_cyclase"/>
</dbReference>
<dbReference type="GO" id="GO:0003824">
    <property type="term" value="F:catalytic activity"/>
    <property type="evidence" value="ECO:0007669"/>
    <property type="project" value="UniProtKB-ARBA"/>
</dbReference>
<dbReference type="PROSITE" id="PS50112">
    <property type="entry name" value="PAS"/>
    <property type="match status" value="2"/>
</dbReference>
<keyword evidence="2" id="KW-0812">Transmembrane</keyword>
<dbReference type="SUPFAM" id="SSF55781">
    <property type="entry name" value="GAF domain-like"/>
    <property type="match status" value="1"/>
</dbReference>
<dbReference type="InterPro" id="IPR013767">
    <property type="entry name" value="PAS_fold"/>
</dbReference>
<dbReference type="InterPro" id="IPR000160">
    <property type="entry name" value="GGDEF_dom"/>
</dbReference>
<dbReference type="InterPro" id="IPR052155">
    <property type="entry name" value="Biofilm_reg_signaling"/>
</dbReference>
<dbReference type="PROSITE" id="PS50887">
    <property type="entry name" value="GGDEF"/>
    <property type="match status" value="1"/>
</dbReference>
<dbReference type="RefSeq" id="WP_251811753.1">
    <property type="nucleotide sequence ID" value="NZ_CP101527.1"/>
</dbReference>
<dbReference type="InterPro" id="IPR035919">
    <property type="entry name" value="EAL_sf"/>
</dbReference>
<dbReference type="NCBIfam" id="TIGR00229">
    <property type="entry name" value="sensory_box"/>
    <property type="match status" value="2"/>
</dbReference>
<dbReference type="PANTHER" id="PTHR44757:SF2">
    <property type="entry name" value="BIOFILM ARCHITECTURE MAINTENANCE PROTEIN MBAA"/>
    <property type="match status" value="1"/>
</dbReference>
<feature type="transmembrane region" description="Helical" evidence="2">
    <location>
        <begin position="6"/>
        <end position="25"/>
    </location>
</feature>